<reference evidence="8 9" key="1">
    <citation type="submission" date="2019-03" db="EMBL/GenBank/DDBJ databases">
        <authorList>
            <person name="Gaulin E."/>
            <person name="Dumas B."/>
        </authorList>
    </citation>
    <scope>NUCLEOTIDE SEQUENCE [LARGE SCALE GENOMIC DNA]</scope>
    <source>
        <strain evidence="8">CBS 568.67</strain>
    </source>
</reference>
<dbReference type="OrthoDB" id="156797at2759"/>
<evidence type="ECO:0000313" key="7">
    <source>
        <dbReference type="EMBL" id="KAF0688463.1"/>
    </source>
</evidence>
<dbReference type="InterPro" id="IPR013083">
    <property type="entry name" value="Znf_RING/FYVE/PHD"/>
</dbReference>
<dbReference type="Pfam" id="PF01363">
    <property type="entry name" value="FYVE"/>
    <property type="match status" value="1"/>
</dbReference>
<feature type="compositionally biased region" description="Low complexity" evidence="5">
    <location>
        <begin position="523"/>
        <end position="539"/>
    </location>
</feature>
<dbReference type="InterPro" id="IPR011011">
    <property type="entry name" value="Znf_FYVE_PHD"/>
</dbReference>
<feature type="compositionally biased region" description="Polar residues" evidence="5">
    <location>
        <begin position="464"/>
        <end position="489"/>
    </location>
</feature>
<dbReference type="Gene3D" id="3.30.40.10">
    <property type="entry name" value="Zinc/RING finger domain, C3HC4 (zinc finger)"/>
    <property type="match status" value="1"/>
</dbReference>
<evidence type="ECO:0000313" key="9">
    <source>
        <dbReference type="Proteomes" id="UP000332933"/>
    </source>
</evidence>
<dbReference type="AlphaFoldDB" id="A0A485LDN4"/>
<dbReference type="SUPFAM" id="SSF55961">
    <property type="entry name" value="Bet v1-like"/>
    <property type="match status" value="1"/>
</dbReference>
<dbReference type="GO" id="GO:0008289">
    <property type="term" value="F:lipid binding"/>
    <property type="evidence" value="ECO:0007669"/>
    <property type="project" value="InterPro"/>
</dbReference>
<organism evidence="8 9">
    <name type="scientific">Aphanomyces stellatus</name>
    <dbReference type="NCBI Taxonomy" id="120398"/>
    <lineage>
        <taxon>Eukaryota</taxon>
        <taxon>Sar</taxon>
        <taxon>Stramenopiles</taxon>
        <taxon>Oomycota</taxon>
        <taxon>Saprolegniomycetes</taxon>
        <taxon>Saprolegniales</taxon>
        <taxon>Verrucalvaceae</taxon>
        <taxon>Aphanomyces</taxon>
    </lineage>
</organism>
<dbReference type="InterPro" id="IPR002913">
    <property type="entry name" value="START_lipid-bd_dom"/>
</dbReference>
<evidence type="ECO:0000256" key="1">
    <source>
        <dbReference type="ARBA" id="ARBA00022723"/>
    </source>
</evidence>
<name>A0A485LDN4_9STRA</name>
<dbReference type="CDD" id="cd15745">
    <property type="entry name" value="FYVE_RUFY4"/>
    <property type="match status" value="1"/>
</dbReference>
<dbReference type="InterPro" id="IPR000306">
    <property type="entry name" value="Znf_FYVE"/>
</dbReference>
<dbReference type="GO" id="GO:0008270">
    <property type="term" value="F:zinc ion binding"/>
    <property type="evidence" value="ECO:0007669"/>
    <property type="project" value="UniProtKB-KW"/>
</dbReference>
<dbReference type="PANTHER" id="PTHR13510:SF44">
    <property type="entry name" value="RABENOSYN-5"/>
    <property type="match status" value="1"/>
</dbReference>
<dbReference type="PROSITE" id="PS50178">
    <property type="entry name" value="ZF_FYVE"/>
    <property type="match status" value="1"/>
</dbReference>
<evidence type="ECO:0000256" key="5">
    <source>
        <dbReference type="SAM" id="MobiDB-lite"/>
    </source>
</evidence>
<feature type="region of interest" description="Disordered" evidence="5">
    <location>
        <begin position="513"/>
        <end position="572"/>
    </location>
</feature>
<dbReference type="EMBL" id="CAADRA010006746">
    <property type="protein sequence ID" value="VFT96626.1"/>
    <property type="molecule type" value="Genomic_DNA"/>
</dbReference>
<evidence type="ECO:0000256" key="4">
    <source>
        <dbReference type="PROSITE-ProRule" id="PRU00091"/>
    </source>
</evidence>
<evidence type="ECO:0000256" key="2">
    <source>
        <dbReference type="ARBA" id="ARBA00022771"/>
    </source>
</evidence>
<dbReference type="PANTHER" id="PTHR13510">
    <property type="entry name" value="FYVE-FINGER-CONTAINING RAB5 EFFECTOR PROTEIN RABENOSYN-5-RELATED"/>
    <property type="match status" value="1"/>
</dbReference>
<dbReference type="Proteomes" id="UP000332933">
    <property type="component" value="Unassembled WGS sequence"/>
</dbReference>
<feature type="compositionally biased region" description="Basic and acidic residues" evidence="5">
    <location>
        <begin position="445"/>
        <end position="461"/>
    </location>
</feature>
<dbReference type="InterPro" id="IPR052727">
    <property type="entry name" value="Rab4/Rab5_effector"/>
</dbReference>
<keyword evidence="9" id="KW-1185">Reference proteome</keyword>
<dbReference type="InterPro" id="IPR023393">
    <property type="entry name" value="START-like_dom_sf"/>
</dbReference>
<reference evidence="7" key="2">
    <citation type="submission" date="2019-06" db="EMBL/GenBank/DDBJ databases">
        <title>Genomics analysis of Aphanomyces spp. identifies a new class of oomycete effector associated with host adaptation.</title>
        <authorList>
            <person name="Gaulin E."/>
        </authorList>
    </citation>
    <scope>NUCLEOTIDE SEQUENCE</scope>
    <source>
        <strain evidence="7">CBS 578.67</strain>
    </source>
</reference>
<evidence type="ECO:0000313" key="8">
    <source>
        <dbReference type="EMBL" id="VFT96626.1"/>
    </source>
</evidence>
<dbReference type="Gene3D" id="3.30.530.20">
    <property type="match status" value="1"/>
</dbReference>
<evidence type="ECO:0000256" key="3">
    <source>
        <dbReference type="ARBA" id="ARBA00022833"/>
    </source>
</evidence>
<proteinExistence type="predicted"/>
<keyword evidence="1" id="KW-0479">Metal-binding</keyword>
<protein>
    <submittedName>
        <fullName evidence="8">Aste57867_19928 protein</fullName>
    </submittedName>
</protein>
<feature type="compositionally biased region" description="Polar residues" evidence="5">
    <location>
        <begin position="540"/>
        <end position="557"/>
    </location>
</feature>
<keyword evidence="2 4" id="KW-0863">Zinc-finger</keyword>
<keyword evidence="3" id="KW-0862">Zinc</keyword>
<dbReference type="SUPFAM" id="SSF57903">
    <property type="entry name" value="FYVE/PHD zinc finger"/>
    <property type="match status" value="1"/>
</dbReference>
<feature type="region of interest" description="Disordered" evidence="5">
    <location>
        <begin position="430"/>
        <end position="501"/>
    </location>
</feature>
<gene>
    <name evidence="8" type="primary">Aste57867_19928</name>
    <name evidence="7" type="ORF">As57867_019862</name>
    <name evidence="8" type="ORF">ASTE57867_19928</name>
</gene>
<dbReference type="EMBL" id="VJMH01006723">
    <property type="protein sequence ID" value="KAF0688463.1"/>
    <property type="molecule type" value="Genomic_DNA"/>
</dbReference>
<dbReference type="Pfam" id="PF01852">
    <property type="entry name" value="START"/>
    <property type="match status" value="1"/>
</dbReference>
<feature type="domain" description="FYVE-type" evidence="6">
    <location>
        <begin position="253"/>
        <end position="311"/>
    </location>
</feature>
<dbReference type="InterPro" id="IPR017455">
    <property type="entry name" value="Znf_FYVE-rel"/>
</dbReference>
<accession>A0A485LDN4</accession>
<sequence>MARGVPRDPTSFFDAAPLTPSECQMLSDIGKAAFSKLLETTRFIRRLAAQEGGEMNKHTYGATINITGNLEEIAHFCVRIVSSGDSAAHRKIAAQLYCLENTARLHTIEAPTSLSPFHYTGLRWSHIKSPMRMLLRDRDFCTVEYLDEYIDENGKRGFAMCSHSVSHSSCPALTLSNNYVRASVLNSGYVFTETDSPSVLRVTIYFDYGAPGKMAQARLLQSLTKRRVKRMEEVQTLLGTNTADASHHHRTIPADHDACAICNRTFKGLSLFNRKVQCKLCDQIVCKRCSDEDKAGYMRDRVCHSCLRDMHPAFGGATRRAPFETSSAMSIANYSHHSYSQVESALDTQRTPRHIRDTAAPLSTTPHSMTGTSFNFNRSLHVPVKASSASIDMDDPSRVGRAASVDRNRADSNRVRTPSMEQRSIFERPDDATGSMRGMAAMRRRPTDPRTPRQLVGEHHVVTPKSSSLAMRPTDQQQHTPKSIATTMRPTMENRPTKSDSLCDLSYLHDVMRSTESPQSTKSRVSNRSSNQSGRSTSSAKSNASGRSNTSVRSSTAAPPMSDLSYLSNFKQ</sequence>
<evidence type="ECO:0000259" key="6">
    <source>
        <dbReference type="PROSITE" id="PS50178"/>
    </source>
</evidence>